<reference evidence="2" key="1">
    <citation type="submission" date="2020-06" db="EMBL/GenBank/DDBJ databases">
        <authorList>
            <person name="Onetto C."/>
        </authorList>
    </citation>
    <scope>NUCLEOTIDE SEQUENCE</scope>
</reference>
<dbReference type="Proteomes" id="UP000716446">
    <property type="component" value="Unassembled WGS sequence"/>
</dbReference>
<keyword evidence="3" id="KW-1185">Reference proteome</keyword>
<evidence type="ECO:0000313" key="3">
    <source>
        <dbReference type="Proteomes" id="UP000716446"/>
    </source>
</evidence>
<gene>
    <name evidence="2" type="ORF">AWRI4619_LOCUS811</name>
</gene>
<proteinExistence type="predicted"/>
<comment type="caution">
    <text evidence="2">The sequence shown here is derived from an EMBL/GenBank/DDBJ whole genome shotgun (WGS) entry which is preliminary data.</text>
</comment>
<name>A0A9N8P4N7_9PEZI</name>
<feature type="non-terminal residue" evidence="2">
    <location>
        <position position="1"/>
    </location>
</feature>
<dbReference type="EMBL" id="CAIJEN010000001">
    <property type="protein sequence ID" value="CAD0082244.1"/>
    <property type="molecule type" value="Genomic_DNA"/>
</dbReference>
<evidence type="ECO:0000313" key="2">
    <source>
        <dbReference type="EMBL" id="CAD0082244.1"/>
    </source>
</evidence>
<sequence length="305" mass="34258">SHPDGLHDDFETYPFAPSSNIWIGYLDQPTKAYRHFISLDDLVDKAQENHENGYKSRFPLYVATFDGRDGRYVPLNEDLMFSTQCSACKDKKDCDRVLMQYFPIKVWNYARKRPVNIFIKGQTMLALLRHKSHGKYGFQQTSGEVSKTMTVEFAEPRSNSVDERDASTDEALNHDKASSPNTNISNYFAKPLNCTSVIDLTLDEEDEQPIEPELRNTLQNHEVISAATLQSEHHPSQLASNTPTDLMKQFGGMMASIVAGFGIDALDQPEARRLKVCMGQAAKTGNKTLLCHYFGALNAVLLVGK</sequence>
<feature type="compositionally biased region" description="Basic and acidic residues" evidence="1">
    <location>
        <begin position="160"/>
        <end position="177"/>
    </location>
</feature>
<protein>
    <submittedName>
        <fullName evidence="2">Uncharacterized protein</fullName>
    </submittedName>
</protein>
<accession>A0A9N8P4N7</accession>
<organism evidence="2 3">
    <name type="scientific">Aureobasidium vineae</name>
    <dbReference type="NCBI Taxonomy" id="2773715"/>
    <lineage>
        <taxon>Eukaryota</taxon>
        <taxon>Fungi</taxon>
        <taxon>Dikarya</taxon>
        <taxon>Ascomycota</taxon>
        <taxon>Pezizomycotina</taxon>
        <taxon>Dothideomycetes</taxon>
        <taxon>Dothideomycetidae</taxon>
        <taxon>Dothideales</taxon>
        <taxon>Saccotheciaceae</taxon>
        <taxon>Aureobasidium</taxon>
    </lineage>
</organism>
<evidence type="ECO:0000256" key="1">
    <source>
        <dbReference type="SAM" id="MobiDB-lite"/>
    </source>
</evidence>
<dbReference type="AlphaFoldDB" id="A0A9N8P4N7"/>
<feature type="region of interest" description="Disordered" evidence="1">
    <location>
        <begin position="155"/>
        <end position="182"/>
    </location>
</feature>